<feature type="chain" id="PRO_5042104298" description="Secreted protein" evidence="1">
    <location>
        <begin position="20"/>
        <end position="77"/>
    </location>
</feature>
<comment type="caution">
    <text evidence="2">The sequence shown here is derived from an EMBL/GenBank/DDBJ whole genome shotgun (WGS) entry which is preliminary data.</text>
</comment>
<accession>A0AAD4M5T6</accession>
<organism evidence="2 3">
    <name type="scientific">Multifurca ochricompacta</name>
    <dbReference type="NCBI Taxonomy" id="376703"/>
    <lineage>
        <taxon>Eukaryota</taxon>
        <taxon>Fungi</taxon>
        <taxon>Dikarya</taxon>
        <taxon>Basidiomycota</taxon>
        <taxon>Agaricomycotina</taxon>
        <taxon>Agaricomycetes</taxon>
        <taxon>Russulales</taxon>
        <taxon>Russulaceae</taxon>
        <taxon>Multifurca</taxon>
    </lineage>
</organism>
<dbReference type="EMBL" id="WTXG01000010">
    <property type="protein sequence ID" value="KAI0302828.1"/>
    <property type="molecule type" value="Genomic_DNA"/>
</dbReference>
<keyword evidence="1" id="KW-0732">Signal</keyword>
<protein>
    <recommendedName>
        <fullName evidence="4">Secreted protein</fullName>
    </recommendedName>
</protein>
<sequence length="77" mass="8717">MVSWFYFAFCVFKAPGCFSDSPRLGNLNCRTDWGVLQLFSAALAAAATHVRMNERISYQSLVLISHRFRVALNARCL</sequence>
<evidence type="ECO:0008006" key="4">
    <source>
        <dbReference type="Google" id="ProtNLM"/>
    </source>
</evidence>
<reference evidence="2" key="1">
    <citation type="journal article" date="2022" name="New Phytol.">
        <title>Evolutionary transition to the ectomycorrhizal habit in the genomes of a hyperdiverse lineage of mushroom-forming fungi.</title>
        <authorList>
            <person name="Looney B."/>
            <person name="Miyauchi S."/>
            <person name="Morin E."/>
            <person name="Drula E."/>
            <person name="Courty P.E."/>
            <person name="Kohler A."/>
            <person name="Kuo A."/>
            <person name="LaButti K."/>
            <person name="Pangilinan J."/>
            <person name="Lipzen A."/>
            <person name="Riley R."/>
            <person name="Andreopoulos W."/>
            <person name="He G."/>
            <person name="Johnson J."/>
            <person name="Nolan M."/>
            <person name="Tritt A."/>
            <person name="Barry K.W."/>
            <person name="Grigoriev I.V."/>
            <person name="Nagy L.G."/>
            <person name="Hibbett D."/>
            <person name="Henrissat B."/>
            <person name="Matheny P.B."/>
            <person name="Labbe J."/>
            <person name="Martin F.M."/>
        </authorList>
    </citation>
    <scope>NUCLEOTIDE SEQUENCE</scope>
    <source>
        <strain evidence="2">BPL690</strain>
    </source>
</reference>
<gene>
    <name evidence="2" type="ORF">B0F90DRAFT_1712383</name>
</gene>
<name>A0AAD4M5T6_9AGAM</name>
<keyword evidence="3" id="KW-1185">Reference proteome</keyword>
<dbReference type="AlphaFoldDB" id="A0AAD4M5T6"/>
<proteinExistence type="predicted"/>
<evidence type="ECO:0000256" key="1">
    <source>
        <dbReference type="SAM" id="SignalP"/>
    </source>
</evidence>
<evidence type="ECO:0000313" key="2">
    <source>
        <dbReference type="EMBL" id="KAI0302828.1"/>
    </source>
</evidence>
<feature type="signal peptide" evidence="1">
    <location>
        <begin position="1"/>
        <end position="19"/>
    </location>
</feature>
<evidence type="ECO:0000313" key="3">
    <source>
        <dbReference type="Proteomes" id="UP001203297"/>
    </source>
</evidence>
<dbReference type="Proteomes" id="UP001203297">
    <property type="component" value="Unassembled WGS sequence"/>
</dbReference>